<name>A0A4Y6V1V2_SACBS</name>
<dbReference type="EMBL" id="CP041217">
    <property type="protein sequence ID" value="QDH22740.1"/>
    <property type="molecule type" value="Genomic_DNA"/>
</dbReference>
<gene>
    <name evidence="2" type="ORF">FFV09_18970</name>
</gene>
<protein>
    <submittedName>
        <fullName evidence="2">Uncharacterized protein</fullName>
    </submittedName>
</protein>
<dbReference type="AlphaFoldDB" id="A0A4Y6V1V2"/>
<accession>A0A4Y6V1V2</accession>
<evidence type="ECO:0000313" key="2">
    <source>
        <dbReference type="EMBL" id="QDH22740.1"/>
    </source>
</evidence>
<dbReference type="KEGG" id="saca:FFV09_18970"/>
<feature type="region of interest" description="Disordered" evidence="1">
    <location>
        <begin position="1"/>
        <end position="25"/>
    </location>
</feature>
<evidence type="ECO:0000256" key="1">
    <source>
        <dbReference type="SAM" id="MobiDB-lite"/>
    </source>
</evidence>
<keyword evidence="3" id="KW-1185">Reference proteome</keyword>
<dbReference type="Proteomes" id="UP000316968">
    <property type="component" value="Chromosome"/>
</dbReference>
<proteinExistence type="predicted"/>
<organism evidence="2 3">
    <name type="scientific">Saccharibacillus brassicae</name>
    <dbReference type="NCBI Taxonomy" id="2583377"/>
    <lineage>
        <taxon>Bacteria</taxon>
        <taxon>Bacillati</taxon>
        <taxon>Bacillota</taxon>
        <taxon>Bacilli</taxon>
        <taxon>Bacillales</taxon>
        <taxon>Paenibacillaceae</taxon>
        <taxon>Saccharibacillus</taxon>
    </lineage>
</organism>
<dbReference type="RefSeq" id="WP_141449281.1">
    <property type="nucleotide sequence ID" value="NZ_CP041217.1"/>
</dbReference>
<reference evidence="2 3" key="1">
    <citation type="submission" date="2019-06" db="EMBL/GenBank/DDBJ databases">
        <title>Saccharibacillus brassicae sp. nov., an endophytic bacterium isolated from Chinese cabbage seeds (Brassica pekinensis).</title>
        <authorList>
            <person name="Jiang L."/>
            <person name="Lee J."/>
            <person name="Kim S.W."/>
        </authorList>
    </citation>
    <scope>NUCLEOTIDE SEQUENCE [LARGE SCALE GENOMIC DNA]</scope>
    <source>
        <strain evidence="3">KCTC 43072 / ATSA2</strain>
    </source>
</reference>
<sequence length="117" mass="13087">MTAAAGMKRSSGLARQAGSCSSAPAASIGRRIVDRTAAESSKRVDFVEIVPTNDVENLFQIIIKNGYPKKGSFEETGKNKKAKRFKQALRFICVEELKKLDRSINFHIDKIYKEEYS</sequence>
<evidence type="ECO:0000313" key="3">
    <source>
        <dbReference type="Proteomes" id="UP000316968"/>
    </source>
</evidence>